<sequence length="399" mass="43967">MKLSESNKDFKSMRLTRSDSEIPLRPCVSSDGIGIGQPPKNRTGSPYQNSRSHGSEGNIFESKWRTGSVHSVLSYESLQMSLRPPSSRPKSGMMKISYVMINGLPFPLEIVFPKKIAHRGHESVQGSNRPSTQPLPSKRGSPRSPSKCIPHSLLAIPELPVPDENLLKPIADISPQLVFNSPILSAFENDAEIKMELSTSSSGHLGEFDAEKPKRELKDSNSNSKSPSRKFRVSSPRKPLFFTATYKDAIELMNRPVFSSDEKENGGEPVAMQKTRNGAYAGYEINYDYSENGIQTSEEVSRGYMSPSHRNESSLSKSKSSGISLISSSNESSGSVFGNSSSGYHEYLWARNSSSSPSLDSSWWYLMLLERNLVTRSWMSDDDGSVATRGGLKSSMVTS</sequence>
<evidence type="ECO:0000313" key="2">
    <source>
        <dbReference type="EMBL" id="KAH3674116.1"/>
    </source>
</evidence>
<evidence type="ECO:0000256" key="1">
    <source>
        <dbReference type="SAM" id="MobiDB-lite"/>
    </source>
</evidence>
<organism evidence="2 3">
    <name type="scientific">Ogataea polymorpha</name>
    <dbReference type="NCBI Taxonomy" id="460523"/>
    <lineage>
        <taxon>Eukaryota</taxon>
        <taxon>Fungi</taxon>
        <taxon>Dikarya</taxon>
        <taxon>Ascomycota</taxon>
        <taxon>Saccharomycotina</taxon>
        <taxon>Pichiomycetes</taxon>
        <taxon>Pichiales</taxon>
        <taxon>Pichiaceae</taxon>
        <taxon>Ogataea</taxon>
    </lineage>
</organism>
<dbReference type="AlphaFoldDB" id="A0A9P8TCI5"/>
<proteinExistence type="predicted"/>
<protein>
    <submittedName>
        <fullName evidence="2">Uncharacterized protein</fullName>
    </submittedName>
</protein>
<accession>A0A9P8TCI5</accession>
<feature type="region of interest" description="Disordered" evidence="1">
    <location>
        <begin position="119"/>
        <end position="149"/>
    </location>
</feature>
<keyword evidence="3" id="KW-1185">Reference proteome</keyword>
<feature type="region of interest" description="Disordered" evidence="1">
    <location>
        <begin position="298"/>
        <end position="322"/>
    </location>
</feature>
<dbReference type="EMBL" id="JAEUBD010000526">
    <property type="protein sequence ID" value="KAH3674116.1"/>
    <property type="molecule type" value="Genomic_DNA"/>
</dbReference>
<feature type="compositionally biased region" description="Basic and acidic residues" evidence="1">
    <location>
        <begin position="206"/>
        <end position="219"/>
    </location>
</feature>
<reference evidence="2" key="2">
    <citation type="submission" date="2021-01" db="EMBL/GenBank/DDBJ databases">
        <authorList>
            <person name="Schikora-Tamarit M.A."/>
        </authorList>
    </citation>
    <scope>NUCLEOTIDE SEQUENCE</scope>
    <source>
        <strain evidence="2">NCAIM Y.01608</strain>
    </source>
</reference>
<feature type="compositionally biased region" description="Low complexity" evidence="1">
    <location>
        <begin position="134"/>
        <end position="147"/>
    </location>
</feature>
<evidence type="ECO:0000313" key="3">
    <source>
        <dbReference type="Proteomes" id="UP000788993"/>
    </source>
</evidence>
<feature type="region of interest" description="Disordered" evidence="1">
    <location>
        <begin position="198"/>
        <end position="233"/>
    </location>
</feature>
<dbReference type="Proteomes" id="UP000788993">
    <property type="component" value="Unassembled WGS sequence"/>
</dbReference>
<reference evidence="2" key="1">
    <citation type="journal article" date="2021" name="Open Biol.">
        <title>Shared evolutionary footprints suggest mitochondrial oxidative damage underlies multiple complex I losses in fungi.</title>
        <authorList>
            <person name="Schikora-Tamarit M.A."/>
            <person name="Marcet-Houben M."/>
            <person name="Nosek J."/>
            <person name="Gabaldon T."/>
        </authorList>
    </citation>
    <scope>NUCLEOTIDE SEQUENCE</scope>
    <source>
        <strain evidence="2">NCAIM Y.01608</strain>
    </source>
</reference>
<feature type="compositionally biased region" description="Polar residues" evidence="1">
    <location>
        <begin position="40"/>
        <end position="52"/>
    </location>
</feature>
<feature type="compositionally biased region" description="Basic and acidic residues" evidence="1">
    <location>
        <begin position="1"/>
        <end position="22"/>
    </location>
</feature>
<feature type="compositionally biased region" description="Low complexity" evidence="1">
    <location>
        <begin position="313"/>
        <end position="322"/>
    </location>
</feature>
<gene>
    <name evidence="2" type="ORF">OGATHE_002096</name>
</gene>
<name>A0A9P8TCI5_9ASCO</name>
<comment type="caution">
    <text evidence="2">The sequence shown here is derived from an EMBL/GenBank/DDBJ whole genome shotgun (WGS) entry which is preliminary data.</text>
</comment>
<feature type="region of interest" description="Disordered" evidence="1">
    <location>
        <begin position="1"/>
        <end position="59"/>
    </location>
</feature>